<comment type="caution">
    <text evidence="11">The sequence shown here is derived from an EMBL/GenBank/DDBJ whole genome shotgun (WGS) entry which is preliminary data.</text>
</comment>
<keyword evidence="6 9" id="KW-1133">Transmembrane helix</keyword>
<dbReference type="EC" id="2.3.1.269" evidence="9"/>
<dbReference type="Proteomes" id="UP000249165">
    <property type="component" value="Unassembled WGS sequence"/>
</dbReference>
<evidence type="ECO:0000256" key="8">
    <source>
        <dbReference type="ARBA" id="ARBA00023315"/>
    </source>
</evidence>
<name>A0A327YPG5_9RHOB</name>
<feature type="transmembrane region" description="Helical" evidence="9">
    <location>
        <begin position="38"/>
        <end position="56"/>
    </location>
</feature>
<feature type="transmembrane region" description="Helical" evidence="9">
    <location>
        <begin position="128"/>
        <end position="157"/>
    </location>
</feature>
<dbReference type="GO" id="GO:0042158">
    <property type="term" value="P:lipoprotein biosynthetic process"/>
    <property type="evidence" value="ECO:0007669"/>
    <property type="project" value="UniProtKB-UniRule"/>
</dbReference>
<dbReference type="GO" id="GO:0005886">
    <property type="term" value="C:plasma membrane"/>
    <property type="evidence" value="ECO:0007669"/>
    <property type="project" value="UniProtKB-SubCell"/>
</dbReference>
<reference evidence="11 12" key="1">
    <citation type="submission" date="2018-06" db="EMBL/GenBank/DDBJ databases">
        <title>Genomic Encyclopedia of Archaeal and Bacterial Type Strains, Phase II (KMG-II): from individual species to whole genera.</title>
        <authorList>
            <person name="Goeker M."/>
        </authorList>
    </citation>
    <scope>NUCLEOTIDE SEQUENCE [LARGE SCALE GENOMIC DNA]</scope>
    <source>
        <strain evidence="11 12">DSM 22011</strain>
    </source>
</reference>
<keyword evidence="8 9" id="KW-0012">Acyltransferase</keyword>
<dbReference type="PANTHER" id="PTHR38686">
    <property type="entry name" value="APOLIPOPROTEIN N-ACYLTRANSFERASE"/>
    <property type="match status" value="1"/>
</dbReference>
<dbReference type="AlphaFoldDB" id="A0A327YPG5"/>
<evidence type="ECO:0000256" key="4">
    <source>
        <dbReference type="ARBA" id="ARBA00022679"/>
    </source>
</evidence>
<dbReference type="InterPro" id="IPR045378">
    <property type="entry name" value="LNT_N"/>
</dbReference>
<dbReference type="RefSeq" id="WP_111549578.1">
    <property type="nucleotide sequence ID" value="NZ_LIQE01000001.1"/>
</dbReference>
<dbReference type="Pfam" id="PF20154">
    <property type="entry name" value="LNT_N"/>
    <property type="match status" value="1"/>
</dbReference>
<evidence type="ECO:0000256" key="7">
    <source>
        <dbReference type="ARBA" id="ARBA00023136"/>
    </source>
</evidence>
<dbReference type="PROSITE" id="PS50263">
    <property type="entry name" value="CN_HYDROLASE"/>
    <property type="match status" value="1"/>
</dbReference>
<keyword evidence="5 9" id="KW-0812">Transmembrane</keyword>
<dbReference type="CDD" id="cd07571">
    <property type="entry name" value="ALP_N-acyl_transferase"/>
    <property type="match status" value="1"/>
</dbReference>
<comment type="subcellular location">
    <subcellularLocation>
        <location evidence="1 9">Cell membrane</location>
        <topology evidence="1 9">Multi-pass membrane protein</topology>
    </subcellularLocation>
</comment>
<evidence type="ECO:0000256" key="3">
    <source>
        <dbReference type="ARBA" id="ARBA00022475"/>
    </source>
</evidence>
<evidence type="ECO:0000259" key="10">
    <source>
        <dbReference type="PROSITE" id="PS50263"/>
    </source>
</evidence>
<feature type="transmembrane region" description="Helical" evidence="9">
    <location>
        <begin position="12"/>
        <end position="32"/>
    </location>
</feature>
<dbReference type="InterPro" id="IPR004563">
    <property type="entry name" value="Apolipo_AcylTrfase"/>
</dbReference>
<evidence type="ECO:0000256" key="6">
    <source>
        <dbReference type="ARBA" id="ARBA00022989"/>
    </source>
</evidence>
<evidence type="ECO:0000256" key="9">
    <source>
        <dbReference type="HAMAP-Rule" id="MF_01148"/>
    </source>
</evidence>
<keyword evidence="11" id="KW-0449">Lipoprotein</keyword>
<dbReference type="HAMAP" id="MF_01148">
    <property type="entry name" value="Lnt"/>
    <property type="match status" value="1"/>
</dbReference>
<comment type="similarity">
    <text evidence="2 9">Belongs to the CN hydrolase family. Apolipoprotein N-acyltransferase subfamily.</text>
</comment>
<feature type="transmembrane region" description="Helical" evidence="9">
    <location>
        <begin position="63"/>
        <end position="82"/>
    </location>
</feature>
<dbReference type="OrthoDB" id="9804277at2"/>
<dbReference type="SUPFAM" id="SSF56317">
    <property type="entry name" value="Carbon-nitrogen hydrolase"/>
    <property type="match status" value="1"/>
</dbReference>
<comment type="pathway">
    <text evidence="9">Protein modification; lipoprotein biosynthesis (N-acyl transfer).</text>
</comment>
<evidence type="ECO:0000256" key="5">
    <source>
        <dbReference type="ARBA" id="ARBA00022692"/>
    </source>
</evidence>
<comment type="function">
    <text evidence="9">Catalyzes the phospholipid dependent N-acylation of the N-terminal cysteine of apolipoprotein, the last step in lipoprotein maturation.</text>
</comment>
<dbReference type="Gene3D" id="3.60.110.10">
    <property type="entry name" value="Carbon-nitrogen hydrolase"/>
    <property type="match status" value="1"/>
</dbReference>
<feature type="domain" description="CN hydrolase" evidence="10">
    <location>
        <begin position="231"/>
        <end position="475"/>
    </location>
</feature>
<evidence type="ECO:0000313" key="12">
    <source>
        <dbReference type="Proteomes" id="UP000249165"/>
    </source>
</evidence>
<accession>A0A327YPG5</accession>
<sequence length="510" mass="53772">MADTRSRAGAGALPAWARLPLAIASGAILGLGQAPWDLPWLALAGLVGAVAMFASARSLKGALGAGWGVGLGYFGLVLGWVIEPFQVDAATTGWMAPFALFFLAAGLALFWGVAFWGAAHAPLRRRPFALAVCWAAAEFARSYVFTGFSWALVGAFWLETPAIQWSAVIGPHGLNVVTVGLGALIVGALRARRPLVPGLAAVALLGALIGGGMALTPPLQDLTGRPVVRLVQPNAAQHEKWDRAHMQRFFDRQVEFTAEPAQNGLSRPALIVWPETAVPTLLNNADELLGVVTDAALPAKVALGIQREDDGRYYNSLVIAGLGPRIEAIYDKHHLVPFGEYMPAPGLFRHIGIGGLAQRAASGYAAGPGPRMVDLGGDIGLALPLICYEAVFPQDTRVAPLRPALLLQVTNDAWFGSFSGPYQHLAQARMRAIEQGLPLVRAANTGVSAVIDGAGRVLDSLPLGEAGFLDGPLPPPLRVTPYSRVGDLPALAGLFLLGLAAFLRRRCVSY</sequence>
<organism evidence="11 12">
    <name type="scientific">Salipiger aestuarii</name>
    <dbReference type="NCBI Taxonomy" id="568098"/>
    <lineage>
        <taxon>Bacteria</taxon>
        <taxon>Pseudomonadati</taxon>
        <taxon>Pseudomonadota</taxon>
        <taxon>Alphaproteobacteria</taxon>
        <taxon>Rhodobacterales</taxon>
        <taxon>Roseobacteraceae</taxon>
        <taxon>Salipiger</taxon>
    </lineage>
</organism>
<dbReference type="InterPro" id="IPR003010">
    <property type="entry name" value="C-N_Hydrolase"/>
</dbReference>
<dbReference type="GO" id="GO:0016410">
    <property type="term" value="F:N-acyltransferase activity"/>
    <property type="evidence" value="ECO:0007669"/>
    <property type="project" value="UniProtKB-UniRule"/>
</dbReference>
<keyword evidence="7 9" id="KW-0472">Membrane</keyword>
<evidence type="ECO:0000256" key="1">
    <source>
        <dbReference type="ARBA" id="ARBA00004651"/>
    </source>
</evidence>
<dbReference type="NCBIfam" id="TIGR00546">
    <property type="entry name" value="lnt"/>
    <property type="match status" value="1"/>
</dbReference>
<gene>
    <name evidence="9" type="primary">lnt</name>
    <name evidence="11" type="ORF">ATI53_100240</name>
</gene>
<keyword evidence="12" id="KW-1185">Reference proteome</keyword>
<feature type="transmembrane region" description="Helical" evidence="9">
    <location>
        <begin position="196"/>
        <end position="215"/>
    </location>
</feature>
<dbReference type="EMBL" id="QLMG01000002">
    <property type="protein sequence ID" value="RAK22863.1"/>
    <property type="molecule type" value="Genomic_DNA"/>
</dbReference>
<keyword evidence="3 9" id="KW-1003">Cell membrane</keyword>
<proteinExistence type="inferred from homology"/>
<feature type="transmembrane region" description="Helical" evidence="9">
    <location>
        <begin position="169"/>
        <end position="189"/>
    </location>
</feature>
<feature type="transmembrane region" description="Helical" evidence="9">
    <location>
        <begin position="94"/>
        <end position="116"/>
    </location>
</feature>
<comment type="catalytic activity">
    <reaction evidence="9">
        <text>N-terminal S-1,2-diacyl-sn-glyceryl-L-cysteinyl-[lipoprotein] + a glycerophospholipid = N-acyl-S-1,2-diacyl-sn-glyceryl-L-cysteinyl-[lipoprotein] + a 2-acyl-sn-glycero-3-phospholipid + H(+)</text>
        <dbReference type="Rhea" id="RHEA:48228"/>
        <dbReference type="Rhea" id="RHEA-COMP:14681"/>
        <dbReference type="Rhea" id="RHEA-COMP:14684"/>
        <dbReference type="ChEBI" id="CHEBI:15378"/>
        <dbReference type="ChEBI" id="CHEBI:136912"/>
        <dbReference type="ChEBI" id="CHEBI:140656"/>
        <dbReference type="ChEBI" id="CHEBI:140657"/>
        <dbReference type="ChEBI" id="CHEBI:140660"/>
        <dbReference type="EC" id="2.3.1.269"/>
    </reaction>
</comment>
<dbReference type="PANTHER" id="PTHR38686:SF1">
    <property type="entry name" value="APOLIPOPROTEIN N-ACYLTRANSFERASE"/>
    <property type="match status" value="1"/>
</dbReference>
<keyword evidence="4 9" id="KW-0808">Transferase</keyword>
<dbReference type="InterPro" id="IPR036526">
    <property type="entry name" value="C-N_Hydrolase_sf"/>
</dbReference>
<dbReference type="Pfam" id="PF00795">
    <property type="entry name" value="CN_hydrolase"/>
    <property type="match status" value="1"/>
</dbReference>
<dbReference type="UniPathway" id="UPA00666"/>
<evidence type="ECO:0000256" key="2">
    <source>
        <dbReference type="ARBA" id="ARBA00010065"/>
    </source>
</evidence>
<protein>
    <recommendedName>
        <fullName evidence="9">Apolipoprotein N-acyltransferase</fullName>
        <shortName evidence="9">ALP N-acyltransferase</shortName>
        <ecNumber evidence="9">2.3.1.269</ecNumber>
    </recommendedName>
</protein>
<evidence type="ECO:0000313" key="11">
    <source>
        <dbReference type="EMBL" id="RAK22863.1"/>
    </source>
</evidence>